<organism evidence="3 4">
    <name type="scientific">Marinicella sediminis</name>
    <dbReference type="NCBI Taxonomy" id="1792834"/>
    <lineage>
        <taxon>Bacteria</taxon>
        <taxon>Pseudomonadati</taxon>
        <taxon>Pseudomonadota</taxon>
        <taxon>Gammaproteobacteria</taxon>
        <taxon>Lysobacterales</taxon>
        <taxon>Marinicellaceae</taxon>
        <taxon>Marinicella</taxon>
    </lineage>
</organism>
<name>A0ABV7J3Q8_9GAMM</name>
<dbReference type="InterPro" id="IPR036280">
    <property type="entry name" value="Multihaem_cyt_sf"/>
</dbReference>
<protein>
    <recommendedName>
        <fullName evidence="5">Cytochrome c-552/4 domain-containing protein</fullName>
    </recommendedName>
</protein>
<dbReference type="Proteomes" id="UP001595533">
    <property type="component" value="Unassembled WGS sequence"/>
</dbReference>
<feature type="compositionally biased region" description="Polar residues" evidence="1">
    <location>
        <begin position="267"/>
        <end position="280"/>
    </location>
</feature>
<comment type="caution">
    <text evidence="3">The sequence shown here is derived from an EMBL/GenBank/DDBJ whole genome shotgun (WGS) entry which is preliminary data.</text>
</comment>
<dbReference type="RefSeq" id="WP_198538047.1">
    <property type="nucleotide sequence ID" value="NZ_JBHRTS010000001.1"/>
</dbReference>
<feature type="signal peptide" evidence="2">
    <location>
        <begin position="1"/>
        <end position="19"/>
    </location>
</feature>
<dbReference type="EMBL" id="JBHRTS010000001">
    <property type="protein sequence ID" value="MFC3192753.1"/>
    <property type="molecule type" value="Genomic_DNA"/>
</dbReference>
<keyword evidence="2" id="KW-0732">Signal</keyword>
<proteinExistence type="predicted"/>
<evidence type="ECO:0008006" key="5">
    <source>
        <dbReference type="Google" id="ProtNLM"/>
    </source>
</evidence>
<dbReference type="SUPFAM" id="SSF48695">
    <property type="entry name" value="Multiheme cytochromes"/>
    <property type="match status" value="1"/>
</dbReference>
<evidence type="ECO:0000256" key="1">
    <source>
        <dbReference type="SAM" id="MobiDB-lite"/>
    </source>
</evidence>
<reference evidence="4" key="1">
    <citation type="journal article" date="2019" name="Int. J. Syst. Evol. Microbiol.">
        <title>The Global Catalogue of Microorganisms (GCM) 10K type strain sequencing project: providing services to taxonomists for standard genome sequencing and annotation.</title>
        <authorList>
            <consortium name="The Broad Institute Genomics Platform"/>
            <consortium name="The Broad Institute Genome Sequencing Center for Infectious Disease"/>
            <person name="Wu L."/>
            <person name="Ma J."/>
        </authorList>
    </citation>
    <scope>NUCLEOTIDE SEQUENCE [LARGE SCALE GENOMIC DNA]</scope>
    <source>
        <strain evidence="4">KCTC 42953</strain>
    </source>
</reference>
<evidence type="ECO:0000313" key="4">
    <source>
        <dbReference type="Proteomes" id="UP001595533"/>
    </source>
</evidence>
<feature type="chain" id="PRO_5046398360" description="Cytochrome c-552/4 domain-containing protein" evidence="2">
    <location>
        <begin position="20"/>
        <end position="299"/>
    </location>
</feature>
<accession>A0ABV7J3Q8</accession>
<evidence type="ECO:0000256" key="2">
    <source>
        <dbReference type="SAM" id="SignalP"/>
    </source>
</evidence>
<sequence>MMKTLLTMLLLSGLWAANAAEDIQLIPPEAGSVSTKQGLQHWSRIYEVTSHPRCANCHVGDSPYPMWSGPSYGETRRHDMNIHAGASRIGVESIMCSTCHRQSNSEEAHGAPGANASWRLAPVEAAWFGRSSNDICQQLRDPARNGGRTFEELAAHLNHDEILHWAWTPGGQRKPAPYSLQEHVNDLLSWGVAGMPCPADQADEIRNDLGTSASDPVSALTPVSLPSSFTFVADKSERPGDERLLIFAQQKKARMHTVDRGHGDHVINSSARSSDNTAFNQQGRRVELNISSPLEVAHE</sequence>
<feature type="compositionally biased region" description="Basic and acidic residues" evidence="1">
    <location>
        <begin position="256"/>
        <end position="265"/>
    </location>
</feature>
<gene>
    <name evidence="3" type="ORF">ACFODZ_00740</name>
</gene>
<feature type="region of interest" description="Disordered" evidence="1">
    <location>
        <begin position="256"/>
        <end position="280"/>
    </location>
</feature>
<keyword evidence="4" id="KW-1185">Reference proteome</keyword>
<evidence type="ECO:0000313" key="3">
    <source>
        <dbReference type="EMBL" id="MFC3192753.1"/>
    </source>
</evidence>